<accession>W6YLD5</accession>
<evidence type="ECO:0000313" key="4">
    <source>
        <dbReference type="Proteomes" id="UP000053841"/>
    </source>
</evidence>
<feature type="compositionally biased region" description="Low complexity" evidence="1">
    <location>
        <begin position="122"/>
        <end position="159"/>
    </location>
</feature>
<dbReference type="OrthoDB" id="3691291at2759"/>
<name>W6YLD5_COCC2</name>
<protein>
    <submittedName>
        <fullName evidence="3">Uncharacterized protein</fullName>
    </submittedName>
</protein>
<organism evidence="3 4">
    <name type="scientific">Cochliobolus carbonum (strain 26-R-13)</name>
    <name type="common">Maize leaf spot fungus</name>
    <name type="synonym">Bipolaris zeicola</name>
    <dbReference type="NCBI Taxonomy" id="930089"/>
    <lineage>
        <taxon>Eukaryota</taxon>
        <taxon>Fungi</taxon>
        <taxon>Dikarya</taxon>
        <taxon>Ascomycota</taxon>
        <taxon>Pezizomycotina</taxon>
        <taxon>Dothideomycetes</taxon>
        <taxon>Pleosporomycetidae</taxon>
        <taxon>Pleosporales</taxon>
        <taxon>Pleosporineae</taxon>
        <taxon>Pleosporaceae</taxon>
        <taxon>Bipolaris</taxon>
    </lineage>
</organism>
<feature type="region of interest" description="Disordered" evidence="1">
    <location>
        <begin position="111"/>
        <end position="159"/>
    </location>
</feature>
<reference evidence="3 4" key="1">
    <citation type="journal article" date="2013" name="PLoS Genet.">
        <title>Comparative genome structure, secondary metabolite, and effector coding capacity across Cochliobolus pathogens.</title>
        <authorList>
            <person name="Condon B.J."/>
            <person name="Leng Y."/>
            <person name="Wu D."/>
            <person name="Bushley K.E."/>
            <person name="Ohm R.A."/>
            <person name="Otillar R."/>
            <person name="Martin J."/>
            <person name="Schackwitz W."/>
            <person name="Grimwood J."/>
            <person name="MohdZainudin N."/>
            <person name="Xue C."/>
            <person name="Wang R."/>
            <person name="Manning V.A."/>
            <person name="Dhillon B."/>
            <person name="Tu Z.J."/>
            <person name="Steffenson B.J."/>
            <person name="Salamov A."/>
            <person name="Sun H."/>
            <person name="Lowry S."/>
            <person name="LaButti K."/>
            <person name="Han J."/>
            <person name="Copeland A."/>
            <person name="Lindquist E."/>
            <person name="Barry K."/>
            <person name="Schmutz J."/>
            <person name="Baker S.E."/>
            <person name="Ciuffetti L.M."/>
            <person name="Grigoriev I.V."/>
            <person name="Zhong S."/>
            <person name="Turgeon B.G."/>
        </authorList>
    </citation>
    <scope>NUCLEOTIDE SEQUENCE [LARGE SCALE GENOMIC DNA]</scope>
    <source>
        <strain evidence="3 4">26-R-13</strain>
    </source>
</reference>
<dbReference type="KEGG" id="bze:COCCADRAFT_22146"/>
<feature type="signal peptide" evidence="2">
    <location>
        <begin position="1"/>
        <end position="22"/>
    </location>
</feature>
<keyword evidence="4" id="KW-1185">Reference proteome</keyword>
<proteinExistence type="predicted"/>
<dbReference type="GeneID" id="19145131"/>
<evidence type="ECO:0000256" key="2">
    <source>
        <dbReference type="SAM" id="SignalP"/>
    </source>
</evidence>
<dbReference type="Proteomes" id="UP000053841">
    <property type="component" value="Unassembled WGS sequence"/>
</dbReference>
<feature type="chain" id="PRO_5004885977" evidence="2">
    <location>
        <begin position="23"/>
        <end position="185"/>
    </location>
</feature>
<gene>
    <name evidence="3" type="ORF">COCCADRAFT_22146</name>
</gene>
<evidence type="ECO:0000313" key="3">
    <source>
        <dbReference type="EMBL" id="EUC38560.1"/>
    </source>
</evidence>
<dbReference type="HOGENOM" id="CLU_1539876_0_0_1"/>
<dbReference type="EMBL" id="KI964542">
    <property type="protein sequence ID" value="EUC38560.1"/>
    <property type="molecule type" value="Genomic_DNA"/>
</dbReference>
<sequence length="185" mass="18126">MLASTSISTSTVLLLLASVAVAQDAPTTPSPSLGPSPTSEGVFTIQTSVPADDPWACYEECFMEPCPPSPCSSTPNASLGTPIPLPRPISESIASIITDPSLSTVTGVMTIPAGETPETPISTGASETSTGASSSRTGSSSSQTGSTRSPASSAPPAATGNAVALNANAHLAPLAAAVAGAFALI</sequence>
<evidence type="ECO:0000256" key="1">
    <source>
        <dbReference type="SAM" id="MobiDB-lite"/>
    </source>
</evidence>
<dbReference type="RefSeq" id="XP_007707168.1">
    <property type="nucleotide sequence ID" value="XM_007708978.1"/>
</dbReference>
<dbReference type="AlphaFoldDB" id="W6YLD5"/>
<keyword evidence="2" id="KW-0732">Signal</keyword>